<evidence type="ECO:0000256" key="3">
    <source>
        <dbReference type="ARBA" id="ARBA00012374"/>
    </source>
</evidence>
<feature type="transmembrane region" description="Helical" evidence="14">
    <location>
        <begin position="90"/>
        <end position="110"/>
    </location>
</feature>
<keyword evidence="14" id="KW-0573">Peptidoglycan synthesis</keyword>
<evidence type="ECO:0000256" key="6">
    <source>
        <dbReference type="ARBA" id="ARBA00022692"/>
    </source>
</evidence>
<feature type="transmembrane region" description="Helical" evidence="14">
    <location>
        <begin position="42"/>
        <end position="60"/>
    </location>
</feature>
<comment type="catalytic activity">
    <reaction evidence="13 14">
        <text>di-trans,octa-cis-undecaprenyl diphosphate + H2O = di-trans,octa-cis-undecaprenyl phosphate + phosphate + H(+)</text>
        <dbReference type="Rhea" id="RHEA:28094"/>
        <dbReference type="ChEBI" id="CHEBI:15377"/>
        <dbReference type="ChEBI" id="CHEBI:15378"/>
        <dbReference type="ChEBI" id="CHEBI:43474"/>
        <dbReference type="ChEBI" id="CHEBI:58405"/>
        <dbReference type="ChEBI" id="CHEBI:60392"/>
        <dbReference type="EC" id="3.6.1.27"/>
    </reaction>
</comment>
<keyword evidence="6 14" id="KW-0812">Transmembrane</keyword>
<dbReference type="AlphaFoldDB" id="A0AA96GKS5"/>
<evidence type="ECO:0000313" key="16">
    <source>
        <dbReference type="Proteomes" id="UP001302494"/>
    </source>
</evidence>
<dbReference type="GO" id="GO:0005886">
    <property type="term" value="C:plasma membrane"/>
    <property type="evidence" value="ECO:0007669"/>
    <property type="project" value="UniProtKB-SubCell"/>
</dbReference>
<evidence type="ECO:0000256" key="12">
    <source>
        <dbReference type="ARBA" id="ARBA00032932"/>
    </source>
</evidence>
<keyword evidence="8 14" id="KW-1133">Transmembrane helix</keyword>
<evidence type="ECO:0000256" key="5">
    <source>
        <dbReference type="ARBA" id="ARBA00022475"/>
    </source>
</evidence>
<accession>A0AA96GKS5</accession>
<evidence type="ECO:0000256" key="1">
    <source>
        <dbReference type="ARBA" id="ARBA00004651"/>
    </source>
</evidence>
<dbReference type="HAMAP" id="MF_01006">
    <property type="entry name" value="Undec_diphosphatase"/>
    <property type="match status" value="1"/>
</dbReference>
<keyword evidence="14" id="KW-0961">Cell wall biogenesis/degradation</keyword>
<keyword evidence="14" id="KW-0133">Cell shape</keyword>
<dbReference type="GO" id="GO:0009252">
    <property type="term" value="P:peptidoglycan biosynthetic process"/>
    <property type="evidence" value="ECO:0007669"/>
    <property type="project" value="UniProtKB-KW"/>
</dbReference>
<evidence type="ECO:0000256" key="10">
    <source>
        <dbReference type="ARBA" id="ARBA00023251"/>
    </source>
</evidence>
<reference evidence="15 16" key="1">
    <citation type="submission" date="2023-01" db="EMBL/GenBank/DDBJ databases">
        <title>Cultivation and genomic characterization of new, ubiquitous marine nitrite-oxidizing bacteria from the Nitrospirales.</title>
        <authorList>
            <person name="Mueller A.J."/>
            <person name="Daebeler A."/>
            <person name="Herbold C.W."/>
            <person name="Kirkegaard R.H."/>
            <person name="Daims H."/>
        </authorList>
    </citation>
    <scope>NUCLEOTIDE SEQUENCE [LARGE SCALE GENOMIC DNA]</scope>
    <source>
        <strain evidence="15 16">DK</strain>
    </source>
</reference>
<comment type="similarity">
    <text evidence="2 14">Belongs to the UppP family.</text>
</comment>
<comment type="miscellaneous">
    <text evidence="14">Bacitracin is thought to be involved in the inhibition of peptidoglycan synthesis by sequestering undecaprenyl diphosphate, thereby reducing the pool of lipid carrier available.</text>
</comment>
<comment type="subcellular location">
    <subcellularLocation>
        <location evidence="1 14">Cell membrane</location>
        <topology evidence="1 14">Multi-pass membrane protein</topology>
    </subcellularLocation>
</comment>
<keyword evidence="10 14" id="KW-0046">Antibiotic resistance</keyword>
<evidence type="ECO:0000256" key="7">
    <source>
        <dbReference type="ARBA" id="ARBA00022801"/>
    </source>
</evidence>
<evidence type="ECO:0000313" key="15">
    <source>
        <dbReference type="EMBL" id="WNM62075.1"/>
    </source>
</evidence>
<evidence type="ECO:0000256" key="2">
    <source>
        <dbReference type="ARBA" id="ARBA00010621"/>
    </source>
</evidence>
<dbReference type="Pfam" id="PF02673">
    <property type="entry name" value="BacA"/>
    <property type="match status" value="1"/>
</dbReference>
<feature type="transmembrane region" description="Helical" evidence="14">
    <location>
        <begin position="220"/>
        <end position="242"/>
    </location>
</feature>
<gene>
    <name evidence="14" type="primary">uppP</name>
    <name evidence="15" type="ORF">PQG83_20400</name>
</gene>
<feature type="transmembrane region" description="Helical" evidence="14">
    <location>
        <begin position="116"/>
        <end position="135"/>
    </location>
</feature>
<dbReference type="GO" id="GO:0046677">
    <property type="term" value="P:response to antibiotic"/>
    <property type="evidence" value="ECO:0007669"/>
    <property type="project" value="UniProtKB-UniRule"/>
</dbReference>
<comment type="function">
    <text evidence="14">Catalyzes the dephosphorylation of undecaprenyl diphosphate (UPP). Confers resistance to bacitracin.</text>
</comment>
<dbReference type="InterPro" id="IPR003824">
    <property type="entry name" value="UppP"/>
</dbReference>
<evidence type="ECO:0000256" key="13">
    <source>
        <dbReference type="ARBA" id="ARBA00047594"/>
    </source>
</evidence>
<evidence type="ECO:0000256" key="9">
    <source>
        <dbReference type="ARBA" id="ARBA00023136"/>
    </source>
</evidence>
<evidence type="ECO:0000256" key="14">
    <source>
        <dbReference type="HAMAP-Rule" id="MF_01006"/>
    </source>
</evidence>
<evidence type="ECO:0000256" key="11">
    <source>
        <dbReference type="ARBA" id="ARBA00032707"/>
    </source>
</evidence>
<dbReference type="PANTHER" id="PTHR30622:SF2">
    <property type="entry name" value="UNDECAPRENYL-DIPHOSPHATASE"/>
    <property type="match status" value="1"/>
</dbReference>
<dbReference type="EMBL" id="CP116968">
    <property type="protein sequence ID" value="WNM62075.1"/>
    <property type="molecule type" value="Genomic_DNA"/>
</dbReference>
<keyword evidence="9 14" id="KW-0472">Membrane</keyword>
<dbReference type="GO" id="GO:0050380">
    <property type="term" value="F:undecaprenyl-diphosphatase activity"/>
    <property type="evidence" value="ECO:0007669"/>
    <property type="project" value="UniProtKB-UniRule"/>
</dbReference>
<sequence>MGYIEAVVLAVIQGLTEFLPVSSSGHLVLAQHWFGHFSETNLLYDIMLHLATVTAILVYFRHDLLTLGLGYVGWTTTQGSLFQGFERRTIHYVLIASIPTAIIGLGIRSIGLETLIQPSVVAVMLLVTGVILWLGHGRSRARGIQDMSIRDALAIGMVQGVAVLPGISRSGSTIASGVLLGLDRELSARFSLLISMPAIVGATILEIGKGMDQIHDPIGVYLVGMVVAALVGYGSISLIIKLVRQDHFHLFSYYLWPLGISILLWDSLK</sequence>
<proteinExistence type="inferred from homology"/>
<dbReference type="GO" id="GO:0071555">
    <property type="term" value="P:cell wall organization"/>
    <property type="evidence" value="ECO:0007669"/>
    <property type="project" value="UniProtKB-KW"/>
</dbReference>
<dbReference type="Proteomes" id="UP001302494">
    <property type="component" value="Chromosome"/>
</dbReference>
<protein>
    <recommendedName>
        <fullName evidence="4 14">Undecaprenyl-diphosphatase</fullName>
        <ecNumber evidence="3 14">3.6.1.27</ecNumber>
    </recommendedName>
    <alternativeName>
        <fullName evidence="12 14">Bacitracin resistance protein</fullName>
    </alternativeName>
    <alternativeName>
        <fullName evidence="11 14">Undecaprenyl pyrophosphate phosphatase</fullName>
    </alternativeName>
</protein>
<keyword evidence="5 14" id="KW-1003">Cell membrane</keyword>
<feature type="transmembrane region" description="Helical" evidence="14">
    <location>
        <begin position="248"/>
        <end position="265"/>
    </location>
</feature>
<keyword evidence="7 14" id="KW-0378">Hydrolase</keyword>
<feature type="transmembrane region" description="Helical" evidence="14">
    <location>
        <begin position="188"/>
        <end position="208"/>
    </location>
</feature>
<evidence type="ECO:0000256" key="8">
    <source>
        <dbReference type="ARBA" id="ARBA00022989"/>
    </source>
</evidence>
<dbReference type="PANTHER" id="PTHR30622">
    <property type="entry name" value="UNDECAPRENYL-DIPHOSPHATASE"/>
    <property type="match status" value="1"/>
</dbReference>
<dbReference type="KEGG" id="nneo:PQG83_20400"/>
<organism evidence="15 16">
    <name type="scientific">Candidatus Nitrospira neomarina</name>
    <dbReference type="NCBI Taxonomy" id="3020899"/>
    <lineage>
        <taxon>Bacteria</taxon>
        <taxon>Pseudomonadati</taxon>
        <taxon>Nitrospirota</taxon>
        <taxon>Nitrospiria</taxon>
        <taxon>Nitrospirales</taxon>
        <taxon>Nitrospiraceae</taxon>
        <taxon>Nitrospira</taxon>
    </lineage>
</organism>
<dbReference type="EC" id="3.6.1.27" evidence="3 14"/>
<name>A0AA96GKS5_9BACT</name>
<dbReference type="GO" id="GO:0008360">
    <property type="term" value="P:regulation of cell shape"/>
    <property type="evidence" value="ECO:0007669"/>
    <property type="project" value="UniProtKB-KW"/>
</dbReference>
<dbReference type="RefSeq" id="WP_312745035.1">
    <property type="nucleotide sequence ID" value="NZ_CP116968.1"/>
</dbReference>
<evidence type="ECO:0000256" key="4">
    <source>
        <dbReference type="ARBA" id="ARBA00021581"/>
    </source>
</evidence>
<keyword evidence="16" id="KW-1185">Reference proteome</keyword>